<name>K9VSG0_9CYAN</name>
<proteinExistence type="predicted"/>
<sequence>MTLFLTILPKRFFSMDFGDILQIFDDFDDCLTPIALSSWQGSGLSLLSRERAIVNLLGCGWGIVNDDFQSSKLLLTGELLDV</sequence>
<dbReference type="Proteomes" id="UP000010478">
    <property type="component" value="Plasmid pOSC7112.04"/>
</dbReference>
<dbReference type="AlphaFoldDB" id="K9VSG0"/>
<dbReference type="KEGG" id="oni:Osc7112_6921"/>
<evidence type="ECO:0000313" key="2">
    <source>
        <dbReference type="Proteomes" id="UP000010478"/>
    </source>
</evidence>
<gene>
    <name evidence="1" type="ORF">Osc7112_6921</name>
</gene>
<geneLocation type="plasmid" evidence="1 2">
    <name>pOSC7112.04</name>
</geneLocation>
<keyword evidence="1" id="KW-0614">Plasmid</keyword>
<keyword evidence="2" id="KW-1185">Reference proteome</keyword>
<protein>
    <submittedName>
        <fullName evidence="1">Uncharacterized protein</fullName>
    </submittedName>
</protein>
<dbReference type="HOGENOM" id="CLU_2555030_0_0_3"/>
<accession>K9VSG0</accession>
<dbReference type="EMBL" id="CP003618">
    <property type="protein sequence ID" value="AFZ10998.1"/>
    <property type="molecule type" value="Genomic_DNA"/>
</dbReference>
<reference evidence="1 2" key="1">
    <citation type="submission" date="2012-05" db="EMBL/GenBank/DDBJ databases">
        <title>Finished plasmid 4 of genome of Oscillatoria sp. PCC 7112.</title>
        <authorList>
            <consortium name="US DOE Joint Genome Institute"/>
            <person name="Gugger M."/>
            <person name="Coursin T."/>
            <person name="Rippka R."/>
            <person name="Tandeau De Marsac N."/>
            <person name="Huntemann M."/>
            <person name="Wei C.-L."/>
            <person name="Han J."/>
            <person name="Detter J.C."/>
            <person name="Han C."/>
            <person name="Tapia R."/>
            <person name="Davenport K."/>
            <person name="Daligault H."/>
            <person name="Erkkila T."/>
            <person name="Gu W."/>
            <person name="Munk A.C.C."/>
            <person name="Teshima H."/>
            <person name="Xu Y."/>
            <person name="Chain P."/>
            <person name="Chen A."/>
            <person name="Krypides N."/>
            <person name="Mavromatis K."/>
            <person name="Markowitz V."/>
            <person name="Szeto E."/>
            <person name="Ivanova N."/>
            <person name="Mikhailova N."/>
            <person name="Ovchinnikova G."/>
            <person name="Pagani I."/>
            <person name="Pati A."/>
            <person name="Goodwin L."/>
            <person name="Peters L."/>
            <person name="Pitluck S."/>
            <person name="Woyke T."/>
            <person name="Kerfeld C."/>
        </authorList>
    </citation>
    <scope>NUCLEOTIDE SEQUENCE [LARGE SCALE GENOMIC DNA]</scope>
    <source>
        <strain evidence="1 2">PCC 7112</strain>
        <plasmid evidence="1 2">pOSC7112.04</plasmid>
    </source>
</reference>
<evidence type="ECO:0000313" key="1">
    <source>
        <dbReference type="EMBL" id="AFZ10998.1"/>
    </source>
</evidence>
<organism evidence="1 2">
    <name type="scientific">Phormidium nigroviride PCC 7112</name>
    <dbReference type="NCBI Taxonomy" id="179408"/>
    <lineage>
        <taxon>Bacteria</taxon>
        <taxon>Bacillati</taxon>
        <taxon>Cyanobacteriota</taxon>
        <taxon>Cyanophyceae</taxon>
        <taxon>Oscillatoriophycideae</taxon>
        <taxon>Oscillatoriales</taxon>
        <taxon>Oscillatoriaceae</taxon>
        <taxon>Phormidium</taxon>
    </lineage>
</organism>